<name>M0B3P9_9EURY</name>
<proteinExistence type="predicted"/>
<dbReference type="AlphaFoldDB" id="M0B3P9"/>
<organism evidence="2 3">
    <name type="scientific">Natrialba aegyptia DSM 13077</name>
    <dbReference type="NCBI Taxonomy" id="1227491"/>
    <lineage>
        <taxon>Archaea</taxon>
        <taxon>Methanobacteriati</taxon>
        <taxon>Methanobacteriota</taxon>
        <taxon>Stenosarchaea group</taxon>
        <taxon>Halobacteria</taxon>
        <taxon>Halobacteriales</taxon>
        <taxon>Natrialbaceae</taxon>
        <taxon>Natrialba</taxon>
    </lineage>
</organism>
<gene>
    <name evidence="2" type="ORF">C480_11169</name>
</gene>
<feature type="region of interest" description="Disordered" evidence="1">
    <location>
        <begin position="1"/>
        <end position="61"/>
    </location>
</feature>
<sequence length="61" mass="6584">MTDTMYNARRGIHYTAPPDPDGERDDDDTTATVGRERTDPATAGRSRSDTADTPESAPADD</sequence>
<feature type="compositionally biased region" description="Acidic residues" evidence="1">
    <location>
        <begin position="20"/>
        <end position="29"/>
    </location>
</feature>
<dbReference type="PATRIC" id="fig|1227491.4.peg.2291"/>
<evidence type="ECO:0000313" key="3">
    <source>
        <dbReference type="Proteomes" id="UP000011591"/>
    </source>
</evidence>
<reference evidence="2 3" key="1">
    <citation type="journal article" date="2014" name="PLoS Genet.">
        <title>Phylogenetically driven sequencing of extremely halophilic archaea reveals strategies for static and dynamic osmo-response.</title>
        <authorList>
            <person name="Becker E.A."/>
            <person name="Seitzer P.M."/>
            <person name="Tritt A."/>
            <person name="Larsen D."/>
            <person name="Krusor M."/>
            <person name="Yao A.I."/>
            <person name="Wu D."/>
            <person name="Madern D."/>
            <person name="Eisen J.A."/>
            <person name="Darling A.E."/>
            <person name="Facciotti M.T."/>
        </authorList>
    </citation>
    <scope>NUCLEOTIDE SEQUENCE [LARGE SCALE GENOMIC DNA]</scope>
    <source>
        <strain evidence="2 3">DSM 13077</strain>
    </source>
</reference>
<evidence type="ECO:0000256" key="1">
    <source>
        <dbReference type="SAM" id="MobiDB-lite"/>
    </source>
</evidence>
<evidence type="ECO:0000313" key="2">
    <source>
        <dbReference type="EMBL" id="ELZ05167.1"/>
    </source>
</evidence>
<dbReference type="Proteomes" id="UP000011591">
    <property type="component" value="Unassembled WGS sequence"/>
</dbReference>
<protein>
    <submittedName>
        <fullName evidence="2">Uncharacterized protein</fullName>
    </submittedName>
</protein>
<accession>M0B3P9</accession>
<comment type="caution">
    <text evidence="2">The sequence shown here is derived from an EMBL/GenBank/DDBJ whole genome shotgun (WGS) entry which is preliminary data.</text>
</comment>
<dbReference type="EMBL" id="AOIP01000029">
    <property type="protein sequence ID" value="ELZ05167.1"/>
    <property type="molecule type" value="Genomic_DNA"/>
</dbReference>
<keyword evidence="3" id="KW-1185">Reference proteome</keyword>